<dbReference type="EMBL" id="FOVN01000022">
    <property type="protein sequence ID" value="SFO03224.1"/>
    <property type="molecule type" value="Genomic_DNA"/>
</dbReference>
<dbReference type="AlphaFoldDB" id="A0A1I5DVC9"/>
<dbReference type="Gene3D" id="2.60.40.1120">
    <property type="entry name" value="Carboxypeptidase-like, regulatory domain"/>
    <property type="match status" value="1"/>
</dbReference>
<evidence type="ECO:0000313" key="1">
    <source>
        <dbReference type="EMBL" id="SFO03224.1"/>
    </source>
</evidence>
<dbReference type="InterPro" id="IPR008969">
    <property type="entry name" value="CarboxyPept-like_regulatory"/>
</dbReference>
<accession>A0A1I5DVC9</accession>
<dbReference type="RefSeq" id="WP_177209062.1">
    <property type="nucleotide sequence ID" value="NZ_FOVN01000022.1"/>
</dbReference>
<dbReference type="Pfam" id="PF13715">
    <property type="entry name" value="CarbopepD_reg_2"/>
    <property type="match status" value="1"/>
</dbReference>
<organism evidence="1 2">
    <name type="scientific">Bizionia echini</name>
    <dbReference type="NCBI Taxonomy" id="649333"/>
    <lineage>
        <taxon>Bacteria</taxon>
        <taxon>Pseudomonadati</taxon>
        <taxon>Bacteroidota</taxon>
        <taxon>Flavobacteriia</taxon>
        <taxon>Flavobacteriales</taxon>
        <taxon>Flavobacteriaceae</taxon>
        <taxon>Bizionia</taxon>
    </lineage>
</organism>
<reference evidence="2" key="1">
    <citation type="submission" date="2016-10" db="EMBL/GenBank/DDBJ databases">
        <authorList>
            <person name="Varghese N."/>
            <person name="Submissions S."/>
        </authorList>
    </citation>
    <scope>NUCLEOTIDE SEQUENCE [LARGE SCALE GENOMIC DNA]</scope>
    <source>
        <strain evidence="2">DSM 23925</strain>
    </source>
</reference>
<dbReference type="SUPFAM" id="SSF49464">
    <property type="entry name" value="Carboxypeptidase regulatory domain-like"/>
    <property type="match status" value="1"/>
</dbReference>
<protein>
    <submittedName>
        <fullName evidence="1">CarboxypepD_reg-like domain-containing protein</fullName>
    </submittedName>
</protein>
<evidence type="ECO:0000313" key="2">
    <source>
        <dbReference type="Proteomes" id="UP000198705"/>
    </source>
</evidence>
<keyword evidence="2" id="KW-1185">Reference proteome</keyword>
<proteinExistence type="predicted"/>
<sequence length="296" mass="34172">MNRFCFILFFTNILNAQVNGVVLDSVSKEPIVYANVILKSEQIGVATNFKGAFLINNKNSLNSDTLMASYVGYKTQKKVINHTKKDSIYTFFLKEDLQLLNEVLIKSSKKLSKGTYKIKSKGKKLIGHNIKYNEEVIKLVNNDKNTSGKLLNVTFYFRNYESDYGQKLPVHYRLNFYYVDSISKKPKDLVLLESDIIIKPEDKNKKHPFEVDLKNYNIKFPKEGLYIGLQSINPSLTQPKAGAFYVITPMLLESYVKKASTYYRTLGGETFANMKGIKKNYYRDLIIDVELKYYEN</sequence>
<dbReference type="Proteomes" id="UP000198705">
    <property type="component" value="Unassembled WGS sequence"/>
</dbReference>
<gene>
    <name evidence="1" type="ORF">SAMN04487989_1221</name>
</gene>
<name>A0A1I5DVC9_9FLAO</name>